<keyword evidence="4" id="KW-1185">Reference proteome</keyword>
<keyword evidence="1" id="KW-0560">Oxidoreductase</keyword>
<protein>
    <submittedName>
        <fullName evidence="3">Aldo-keto reductase (AKR)</fullName>
    </submittedName>
</protein>
<dbReference type="AlphaFoldDB" id="N1JDR2"/>
<evidence type="ECO:0000313" key="3">
    <source>
        <dbReference type="EMBL" id="CCU81358.1"/>
    </source>
</evidence>
<dbReference type="SUPFAM" id="SSF51430">
    <property type="entry name" value="NAD(P)-linked oxidoreductase"/>
    <property type="match status" value="1"/>
</dbReference>
<proteinExistence type="predicted"/>
<reference evidence="3 4" key="1">
    <citation type="journal article" date="2010" name="Science">
        <title>Genome expansion and gene loss in powdery mildew fungi reveal tradeoffs in extreme parasitism.</title>
        <authorList>
            <person name="Spanu P.D."/>
            <person name="Abbott J.C."/>
            <person name="Amselem J."/>
            <person name="Burgis T.A."/>
            <person name="Soanes D.M."/>
            <person name="Stueber K."/>
            <person name="Ver Loren van Themaat E."/>
            <person name="Brown J.K.M."/>
            <person name="Butcher S.A."/>
            <person name="Gurr S.J."/>
            <person name="Lebrun M.-H."/>
            <person name="Ridout C.J."/>
            <person name="Schulze-Lefert P."/>
            <person name="Talbot N.J."/>
            <person name="Ahmadinejad N."/>
            <person name="Ametz C."/>
            <person name="Barton G.R."/>
            <person name="Benjdia M."/>
            <person name="Bidzinski P."/>
            <person name="Bindschedler L.V."/>
            <person name="Both M."/>
            <person name="Brewer M.T."/>
            <person name="Cadle-Davidson L."/>
            <person name="Cadle-Davidson M.M."/>
            <person name="Collemare J."/>
            <person name="Cramer R."/>
            <person name="Frenkel O."/>
            <person name="Godfrey D."/>
            <person name="Harriman J."/>
            <person name="Hoede C."/>
            <person name="King B.C."/>
            <person name="Klages S."/>
            <person name="Kleemann J."/>
            <person name="Knoll D."/>
            <person name="Koti P.S."/>
            <person name="Kreplak J."/>
            <person name="Lopez-Ruiz F.J."/>
            <person name="Lu X."/>
            <person name="Maekawa T."/>
            <person name="Mahanil S."/>
            <person name="Micali C."/>
            <person name="Milgroom M.G."/>
            <person name="Montana G."/>
            <person name="Noir S."/>
            <person name="O'Connell R.J."/>
            <person name="Oberhaensli S."/>
            <person name="Parlange F."/>
            <person name="Pedersen C."/>
            <person name="Quesneville H."/>
            <person name="Reinhardt R."/>
            <person name="Rott M."/>
            <person name="Sacristan S."/>
            <person name="Schmidt S.M."/>
            <person name="Schoen M."/>
            <person name="Skamnioti P."/>
            <person name="Sommer H."/>
            <person name="Stephens A."/>
            <person name="Takahara H."/>
            <person name="Thordal-Christensen H."/>
            <person name="Vigouroux M."/>
            <person name="Wessling R."/>
            <person name="Wicker T."/>
            <person name="Panstruga R."/>
        </authorList>
    </citation>
    <scope>NUCLEOTIDE SEQUENCE [LARGE SCALE GENOMIC DNA]</scope>
    <source>
        <strain evidence="3">DH14</strain>
    </source>
</reference>
<feature type="domain" description="NADP-dependent oxidoreductase" evidence="2">
    <location>
        <begin position="62"/>
        <end position="241"/>
    </location>
</feature>
<dbReference type="GO" id="GO:0016491">
    <property type="term" value="F:oxidoreductase activity"/>
    <property type="evidence" value="ECO:0007669"/>
    <property type="project" value="UniProtKB-KW"/>
</dbReference>
<dbReference type="InterPro" id="IPR023210">
    <property type="entry name" value="NADP_OxRdtase_dom"/>
</dbReference>
<dbReference type="EMBL" id="CAUH01004963">
    <property type="protein sequence ID" value="CCU81358.1"/>
    <property type="molecule type" value="Genomic_DNA"/>
</dbReference>
<organism evidence="3 4">
    <name type="scientific">Blumeria graminis f. sp. hordei (strain DH14)</name>
    <name type="common">Barley powdery mildew</name>
    <name type="synonym">Oidium monilioides f. sp. hordei</name>
    <dbReference type="NCBI Taxonomy" id="546991"/>
    <lineage>
        <taxon>Eukaryota</taxon>
        <taxon>Fungi</taxon>
        <taxon>Dikarya</taxon>
        <taxon>Ascomycota</taxon>
        <taxon>Pezizomycotina</taxon>
        <taxon>Leotiomycetes</taxon>
        <taxon>Erysiphales</taxon>
        <taxon>Erysiphaceae</taxon>
        <taxon>Blumeria</taxon>
        <taxon>Blumeria hordei</taxon>
    </lineage>
</organism>
<dbReference type="InterPro" id="IPR036812">
    <property type="entry name" value="NAD(P)_OxRdtase_dom_sf"/>
</dbReference>
<evidence type="ECO:0000256" key="1">
    <source>
        <dbReference type="ARBA" id="ARBA00023002"/>
    </source>
</evidence>
<sequence length="363" mass="42219">MSDITPMLSSYSPATNHDLLPHLVPFFNSTLMSPHIPQNRLDLKIDKFIYGTAWKQNRTALLVYEAIKAGFRSIDTGALPKHYDEKQTGIGIYWAMMECIVQRKDLHIQTKFVPMTCQDEMNVPYNPSDHILKQIQDSIISSLQHFSFPGFGTAYIDSLVLHSPLSSRAEIYSAWRFLDYFVPFPIKSLGLSNMTVTQLQDLIIKTGIRPCIIQNRFYRYTRWEVQLRNFCRNEGIIFQSFWTLTANYYLCRTKVVREIAQELYWLGVFQPEIVALYALVLGLDGISIMNGTTNPFRMKADLDGLNLVSHLVMGEWKEKWVVWVSTFKTMISDFEWEKEDIESEFKNGVYVLDELILKRRETC</sequence>
<name>N1JDR2_BLUG1</name>
<gene>
    <name evidence="3" type="ORF">BGHDH14_bgh02669</name>
</gene>
<accession>N1JDR2</accession>
<dbReference type="Gene3D" id="3.20.20.100">
    <property type="entry name" value="NADP-dependent oxidoreductase domain"/>
    <property type="match status" value="1"/>
</dbReference>
<evidence type="ECO:0000313" key="4">
    <source>
        <dbReference type="Proteomes" id="UP000015441"/>
    </source>
</evidence>
<dbReference type="OrthoDB" id="5357513at2759"/>
<dbReference type="InterPro" id="IPR020471">
    <property type="entry name" value="AKR"/>
</dbReference>
<evidence type="ECO:0000259" key="2">
    <source>
        <dbReference type="Pfam" id="PF00248"/>
    </source>
</evidence>
<dbReference type="Pfam" id="PF00248">
    <property type="entry name" value="Aldo_ket_red"/>
    <property type="match status" value="1"/>
</dbReference>
<comment type="caution">
    <text evidence="3">The sequence shown here is derived from an EMBL/GenBank/DDBJ whole genome shotgun (WGS) entry which is preliminary data.</text>
</comment>
<dbReference type="HOGENOM" id="CLU_023205_10_1_1"/>
<dbReference type="PANTHER" id="PTHR11732">
    <property type="entry name" value="ALDO/KETO REDUCTASE"/>
    <property type="match status" value="1"/>
</dbReference>
<dbReference type="InParanoid" id="N1JDR2"/>
<dbReference type="Proteomes" id="UP000015441">
    <property type="component" value="Unassembled WGS sequence"/>
</dbReference>
<dbReference type="eggNOG" id="KOG1577">
    <property type="taxonomic scope" value="Eukaryota"/>
</dbReference>
<dbReference type="STRING" id="546991.N1JDR2"/>